<dbReference type="SMART" id="SM00911">
    <property type="entry name" value="HWE_HK"/>
    <property type="match status" value="1"/>
</dbReference>
<dbReference type="SUPFAM" id="SSF55874">
    <property type="entry name" value="ATPase domain of HSP90 chaperone/DNA topoisomerase II/histidine kinase"/>
    <property type="match status" value="1"/>
</dbReference>
<dbReference type="Pfam" id="PF07536">
    <property type="entry name" value="HWE_HK"/>
    <property type="match status" value="1"/>
</dbReference>
<evidence type="ECO:0000259" key="9">
    <source>
        <dbReference type="SMART" id="SM00911"/>
    </source>
</evidence>
<organism evidence="10 11">
    <name type="scientific">Bosea eneae</name>
    <dbReference type="NCBI Taxonomy" id="151454"/>
    <lineage>
        <taxon>Bacteria</taxon>
        <taxon>Pseudomonadati</taxon>
        <taxon>Pseudomonadota</taxon>
        <taxon>Alphaproteobacteria</taxon>
        <taxon>Hyphomicrobiales</taxon>
        <taxon>Boseaceae</taxon>
        <taxon>Bosea</taxon>
    </lineage>
</organism>
<dbReference type="EMBL" id="JBHSLW010000001">
    <property type="protein sequence ID" value="MFC5417982.1"/>
    <property type="molecule type" value="Genomic_DNA"/>
</dbReference>
<dbReference type="Gene3D" id="3.30.565.10">
    <property type="entry name" value="Histidine kinase-like ATPase, C-terminal domain"/>
    <property type="match status" value="1"/>
</dbReference>
<gene>
    <name evidence="10" type="ORF">ACFPOB_00205</name>
</gene>
<comment type="caution">
    <text evidence="10">The sequence shown here is derived from an EMBL/GenBank/DDBJ whole genome shotgun (WGS) entry which is preliminary data.</text>
</comment>
<dbReference type="InterPro" id="IPR011102">
    <property type="entry name" value="Sig_transdc_His_kinase_HWE"/>
</dbReference>
<accession>A0ABW0IK09</accession>
<evidence type="ECO:0000256" key="3">
    <source>
        <dbReference type="ARBA" id="ARBA00022553"/>
    </source>
</evidence>
<evidence type="ECO:0000256" key="1">
    <source>
        <dbReference type="ARBA" id="ARBA00000085"/>
    </source>
</evidence>
<evidence type="ECO:0000256" key="5">
    <source>
        <dbReference type="ARBA" id="ARBA00022741"/>
    </source>
</evidence>
<keyword evidence="4 10" id="KW-0808">Transferase</keyword>
<proteinExistence type="predicted"/>
<evidence type="ECO:0000313" key="10">
    <source>
        <dbReference type="EMBL" id="MFC5417982.1"/>
    </source>
</evidence>
<dbReference type="PANTHER" id="PTHR41523">
    <property type="entry name" value="TWO-COMPONENT SYSTEM SENSOR PROTEIN"/>
    <property type="match status" value="1"/>
</dbReference>
<comment type="catalytic activity">
    <reaction evidence="1">
        <text>ATP + protein L-histidine = ADP + protein N-phospho-L-histidine.</text>
        <dbReference type="EC" id="2.7.13.3"/>
    </reaction>
</comment>
<keyword evidence="5" id="KW-0547">Nucleotide-binding</keyword>
<sequence>MRMRCTTSSFEVDVSDELFRRPAASADYLKEKQDIQDLALRLGEAPAEVLPRFVELAMRRTGGVSAGLSIFEPDPAPGVFRWRHLIGELARFDDATTPRLDSPCGVTLDRARPVLMQHVERVYDWVAKAGITVPEVLLVPLFVGANEPIGTLWIVARTKGHFHGGHARIATDLASFVATALRVQRTEQQLQAALERSETLAHEMSHRVKNLFALVNTMIRFGARSATSKDDFAQSLSGRLLALASAHQLVLSGEATASPAELAHIIGSVIEAHQSEGGLRFALNGSAVSIRPQSISGVALVVNELVTNALKYGALASDEGTVVISWTTDENRLLMRWEERGGAAVEAPPERIGFGSRLLDSTIVRQFGGTLTYDWRREGVLVSIALPLSAVSAKAAAIGL</sequence>
<evidence type="ECO:0000256" key="2">
    <source>
        <dbReference type="ARBA" id="ARBA00012438"/>
    </source>
</evidence>
<evidence type="ECO:0000256" key="6">
    <source>
        <dbReference type="ARBA" id="ARBA00022777"/>
    </source>
</evidence>
<dbReference type="SUPFAM" id="SSF55781">
    <property type="entry name" value="GAF domain-like"/>
    <property type="match status" value="1"/>
</dbReference>
<evidence type="ECO:0000313" key="11">
    <source>
        <dbReference type="Proteomes" id="UP001596053"/>
    </source>
</evidence>
<dbReference type="InterPro" id="IPR029016">
    <property type="entry name" value="GAF-like_dom_sf"/>
</dbReference>
<dbReference type="RefSeq" id="WP_377794945.1">
    <property type="nucleotide sequence ID" value="NZ_JBHSLW010000001.1"/>
</dbReference>
<evidence type="ECO:0000259" key="8">
    <source>
        <dbReference type="SMART" id="SM00065"/>
    </source>
</evidence>
<keyword evidence="11" id="KW-1185">Reference proteome</keyword>
<keyword evidence="6 10" id="KW-0418">Kinase</keyword>
<dbReference type="PANTHER" id="PTHR41523:SF8">
    <property type="entry name" value="ETHYLENE RESPONSE SENSOR PROTEIN"/>
    <property type="match status" value="1"/>
</dbReference>
<reference evidence="11" key="1">
    <citation type="journal article" date="2019" name="Int. J. Syst. Evol. Microbiol.">
        <title>The Global Catalogue of Microorganisms (GCM) 10K type strain sequencing project: providing services to taxonomists for standard genome sequencing and annotation.</title>
        <authorList>
            <consortium name="The Broad Institute Genomics Platform"/>
            <consortium name="The Broad Institute Genome Sequencing Center for Infectious Disease"/>
            <person name="Wu L."/>
            <person name="Ma J."/>
        </authorList>
    </citation>
    <scope>NUCLEOTIDE SEQUENCE [LARGE SCALE GENOMIC DNA]</scope>
    <source>
        <strain evidence="11">NCAIM B.01391</strain>
    </source>
</reference>
<dbReference type="Pfam" id="PF13185">
    <property type="entry name" value="GAF_2"/>
    <property type="match status" value="1"/>
</dbReference>
<keyword evidence="7" id="KW-0067">ATP-binding</keyword>
<feature type="domain" description="GAF" evidence="8">
    <location>
        <begin position="45"/>
        <end position="191"/>
    </location>
</feature>
<protein>
    <recommendedName>
        <fullName evidence="2">histidine kinase</fullName>
        <ecNumber evidence="2">2.7.13.3</ecNumber>
    </recommendedName>
</protein>
<feature type="domain" description="Signal transduction histidine kinase HWE region" evidence="9">
    <location>
        <begin position="203"/>
        <end position="287"/>
    </location>
</feature>
<dbReference type="InterPro" id="IPR036890">
    <property type="entry name" value="HATPase_C_sf"/>
</dbReference>
<dbReference type="SMART" id="SM00065">
    <property type="entry name" value="GAF"/>
    <property type="match status" value="1"/>
</dbReference>
<dbReference type="InterPro" id="IPR003018">
    <property type="entry name" value="GAF"/>
</dbReference>
<dbReference type="EC" id="2.7.13.3" evidence="2"/>
<evidence type="ECO:0000256" key="4">
    <source>
        <dbReference type="ARBA" id="ARBA00022679"/>
    </source>
</evidence>
<dbReference type="Gene3D" id="3.30.450.40">
    <property type="match status" value="1"/>
</dbReference>
<keyword evidence="3" id="KW-0597">Phosphoprotein</keyword>
<dbReference type="GO" id="GO:0004673">
    <property type="term" value="F:protein histidine kinase activity"/>
    <property type="evidence" value="ECO:0007669"/>
    <property type="project" value="UniProtKB-EC"/>
</dbReference>
<evidence type="ECO:0000256" key="7">
    <source>
        <dbReference type="ARBA" id="ARBA00022840"/>
    </source>
</evidence>
<name>A0ABW0IK09_9HYPH</name>
<dbReference type="Proteomes" id="UP001596053">
    <property type="component" value="Unassembled WGS sequence"/>
</dbReference>